<evidence type="ECO:0000313" key="3">
    <source>
        <dbReference type="Proteomes" id="UP001497516"/>
    </source>
</evidence>
<keyword evidence="3" id="KW-1185">Reference proteome</keyword>
<feature type="compositionally biased region" description="Basic and acidic residues" evidence="1">
    <location>
        <begin position="86"/>
        <end position="99"/>
    </location>
</feature>
<evidence type="ECO:0000313" key="2">
    <source>
        <dbReference type="EMBL" id="CAL1377101.1"/>
    </source>
</evidence>
<feature type="compositionally biased region" description="Basic and acidic residues" evidence="1">
    <location>
        <begin position="1"/>
        <end position="15"/>
    </location>
</feature>
<feature type="region of interest" description="Disordered" evidence="1">
    <location>
        <begin position="64"/>
        <end position="104"/>
    </location>
</feature>
<organism evidence="2 3">
    <name type="scientific">Linum trigynum</name>
    <dbReference type="NCBI Taxonomy" id="586398"/>
    <lineage>
        <taxon>Eukaryota</taxon>
        <taxon>Viridiplantae</taxon>
        <taxon>Streptophyta</taxon>
        <taxon>Embryophyta</taxon>
        <taxon>Tracheophyta</taxon>
        <taxon>Spermatophyta</taxon>
        <taxon>Magnoliopsida</taxon>
        <taxon>eudicotyledons</taxon>
        <taxon>Gunneridae</taxon>
        <taxon>Pentapetalae</taxon>
        <taxon>rosids</taxon>
        <taxon>fabids</taxon>
        <taxon>Malpighiales</taxon>
        <taxon>Linaceae</taxon>
        <taxon>Linum</taxon>
    </lineage>
</organism>
<gene>
    <name evidence="2" type="ORF">LTRI10_LOCUS18776</name>
</gene>
<name>A0AAV2DTV6_9ROSI</name>
<proteinExistence type="predicted"/>
<reference evidence="2 3" key="1">
    <citation type="submission" date="2024-04" db="EMBL/GenBank/DDBJ databases">
        <authorList>
            <person name="Fracassetti M."/>
        </authorList>
    </citation>
    <scope>NUCLEOTIDE SEQUENCE [LARGE SCALE GENOMIC DNA]</scope>
</reference>
<dbReference type="AlphaFoldDB" id="A0AAV2DTV6"/>
<accession>A0AAV2DTV6</accession>
<feature type="region of interest" description="Disordered" evidence="1">
    <location>
        <begin position="1"/>
        <end position="26"/>
    </location>
</feature>
<dbReference type="EMBL" id="OZ034816">
    <property type="protein sequence ID" value="CAL1377101.1"/>
    <property type="molecule type" value="Genomic_DNA"/>
</dbReference>
<protein>
    <submittedName>
        <fullName evidence="2">Uncharacterized protein</fullName>
    </submittedName>
</protein>
<dbReference type="Proteomes" id="UP001497516">
    <property type="component" value="Chromosome 3"/>
</dbReference>
<sequence length="232" mass="25287">MRDEAESQLKEKAGDSSRMPNLRLEAQKPLMLTSVQRKGRLTLGGPPLVARAYKMKVHGVGCKDIQADSSSPDRRSLNVLSNGGKEGSDATHYEGHVLEDSDSDEEVQCFEIKKRAPLKTEKLSNQDPSNRVSKVVAAFEAGLSLSQEDGKGSNVLEKMPVAGDLEVITTGSGLDEYGSNMPHPAFESRKRSLEHVKGVLDDAPSPKKQFVEANEVSVQVEEASLDWPQSDK</sequence>
<evidence type="ECO:0000256" key="1">
    <source>
        <dbReference type="SAM" id="MobiDB-lite"/>
    </source>
</evidence>